<dbReference type="Proteomes" id="UP000260649">
    <property type="component" value="Unassembled WGS sequence"/>
</dbReference>
<accession>A0A3E2B1V2</accession>
<comment type="caution">
    <text evidence="1">The sequence shown here is derived from an EMBL/GenBank/DDBJ whole genome shotgun (WGS) entry which is preliminary data.</text>
</comment>
<evidence type="ECO:0000313" key="1">
    <source>
        <dbReference type="EMBL" id="RFT05975.1"/>
    </source>
</evidence>
<dbReference type="RefSeq" id="WP_021919099.1">
    <property type="nucleotide sequence ID" value="NZ_CAKXKJ010000007.1"/>
</dbReference>
<sequence length="151" mass="17213">MKNSQTVIRSILGTADVDIRPLAYAVDAAVELMFRQGIPEDDIAVTKELYAKAAERLPKGKKGKRSVKTVTKQIQRVANACWDTLVREGMVEHHLGRPRKTIPAPREMIFYLASQAYWEIPYFQAMEEGKIPLFSPQENRKPASSRRKKKD</sequence>
<dbReference type="EMBL" id="QQRQ01000020">
    <property type="protein sequence ID" value="RFT05975.1"/>
    <property type="molecule type" value="Genomic_DNA"/>
</dbReference>
<protein>
    <recommendedName>
        <fullName evidence="3">Sporulation initiation factor Spo0A C-terminal domain-containing protein</fullName>
    </recommendedName>
</protein>
<evidence type="ECO:0000313" key="2">
    <source>
        <dbReference type="Proteomes" id="UP000260649"/>
    </source>
</evidence>
<gene>
    <name evidence="1" type="ORF">DV520_09835</name>
</gene>
<organism evidence="1 2">
    <name type="scientific">Evtepia gabavorous</name>
    <dbReference type="NCBI Taxonomy" id="2211183"/>
    <lineage>
        <taxon>Bacteria</taxon>
        <taxon>Bacillati</taxon>
        <taxon>Bacillota</taxon>
        <taxon>Clostridia</taxon>
        <taxon>Eubacteriales</taxon>
        <taxon>Evtepia</taxon>
    </lineage>
</organism>
<dbReference type="GeneID" id="97996033"/>
<dbReference type="AlphaFoldDB" id="A0A3E2B1V2"/>
<evidence type="ECO:0008006" key="3">
    <source>
        <dbReference type="Google" id="ProtNLM"/>
    </source>
</evidence>
<name>A0A3E2B1V2_9FIRM</name>
<keyword evidence="2" id="KW-1185">Reference proteome</keyword>
<dbReference type="OrthoDB" id="2087590at2"/>
<proteinExistence type="predicted"/>
<reference evidence="1 2" key="1">
    <citation type="submission" date="2018-07" db="EMBL/GenBank/DDBJ databases">
        <title>GABA Modulating Bacteria of the Human Gut Microbiota.</title>
        <authorList>
            <person name="Strandwitz P."/>
            <person name="Kim K.H."/>
            <person name="Terekhova D."/>
            <person name="Liu J.K."/>
            <person name="Sharma A."/>
            <person name="Levering J."/>
            <person name="Mcdonald D."/>
            <person name="Dietrich D."/>
            <person name="Ramadhar T.R."/>
            <person name="Lekbua A."/>
            <person name="Mroue N."/>
            <person name="Liston C."/>
            <person name="Stewart E.J."/>
            <person name="Dubin M.J."/>
            <person name="Zengler K."/>
            <person name="Knight R."/>
            <person name="Gilbert J.A."/>
            <person name="Clardy J."/>
            <person name="Lewis K."/>
        </authorList>
    </citation>
    <scope>NUCLEOTIDE SEQUENCE [LARGE SCALE GENOMIC DNA]</scope>
    <source>
        <strain evidence="1 2">KLE1738</strain>
    </source>
</reference>